<dbReference type="KEGG" id="aplc:110988787"/>
<name>A0A8B7ZU25_ACAPL</name>
<dbReference type="FunFam" id="4.10.1110.10:FF:000001">
    <property type="entry name" value="Zinc finger AN1-type containing 6"/>
    <property type="match status" value="1"/>
</dbReference>
<evidence type="ECO:0000313" key="8">
    <source>
        <dbReference type="Proteomes" id="UP000694845"/>
    </source>
</evidence>
<feature type="region of interest" description="Disordered" evidence="5">
    <location>
        <begin position="35"/>
        <end position="56"/>
    </location>
</feature>
<feature type="region of interest" description="Disordered" evidence="5">
    <location>
        <begin position="99"/>
        <end position="155"/>
    </location>
</feature>
<dbReference type="Pfam" id="PF01428">
    <property type="entry name" value="zf-AN1"/>
    <property type="match status" value="1"/>
</dbReference>
<dbReference type="SUPFAM" id="SSF118310">
    <property type="entry name" value="AN1-like Zinc finger"/>
    <property type="match status" value="1"/>
</dbReference>
<keyword evidence="3" id="KW-0862">Zinc</keyword>
<dbReference type="SUPFAM" id="SSF57716">
    <property type="entry name" value="Glucocorticoid receptor-like (DNA-binding domain)"/>
    <property type="match status" value="1"/>
</dbReference>
<evidence type="ECO:0000259" key="6">
    <source>
        <dbReference type="PROSITE" id="PS51036"/>
    </source>
</evidence>
<dbReference type="RefSeq" id="XP_022108305.1">
    <property type="nucleotide sequence ID" value="XM_022252613.1"/>
</dbReference>
<dbReference type="Gene3D" id="1.20.5.4770">
    <property type="match status" value="1"/>
</dbReference>
<evidence type="ECO:0000313" key="9">
    <source>
        <dbReference type="RefSeq" id="XP_022108305.1"/>
    </source>
</evidence>
<protein>
    <submittedName>
        <fullName evidence="9">Zinc finger A20 and AN1 domain-containing stress-associated protein 6-like</fullName>
    </submittedName>
</protein>
<evidence type="ECO:0000256" key="2">
    <source>
        <dbReference type="ARBA" id="ARBA00022771"/>
    </source>
</evidence>
<dbReference type="SMART" id="SM00154">
    <property type="entry name" value="ZnF_AN1"/>
    <property type="match status" value="1"/>
</dbReference>
<dbReference type="GeneID" id="110988787"/>
<dbReference type="GO" id="GO:0003677">
    <property type="term" value="F:DNA binding"/>
    <property type="evidence" value="ECO:0007669"/>
    <property type="project" value="InterPro"/>
</dbReference>
<reference evidence="9" key="1">
    <citation type="submission" date="2025-08" db="UniProtKB">
        <authorList>
            <consortium name="RefSeq"/>
        </authorList>
    </citation>
    <scope>IDENTIFICATION</scope>
</reference>
<dbReference type="OMA" id="EVAPNQC"/>
<dbReference type="InterPro" id="IPR050652">
    <property type="entry name" value="AN1_A20_ZnFinger"/>
</dbReference>
<dbReference type="PROSITE" id="PS51036">
    <property type="entry name" value="ZF_A20"/>
    <property type="match status" value="1"/>
</dbReference>
<dbReference type="PANTHER" id="PTHR10634:SF149">
    <property type="entry name" value="AN1-TYPE DOMAIN-CONTAINING PROTEIN-RELATED"/>
    <property type="match status" value="1"/>
</dbReference>
<keyword evidence="1" id="KW-0479">Metal-binding</keyword>
<dbReference type="Pfam" id="PF01754">
    <property type="entry name" value="zf-A20"/>
    <property type="match status" value="1"/>
</dbReference>
<sequence>MDSSKGSDEVAPNQCRNGCGFYGSAATEGMCSKCYKDHQRKKQNSPVQPLGHQTHQATNLSFQGFHGKENEAASSSLIRSSNTDTNSLLTTTLTNTTALTTTASNANERVQAPEIEGATAKSPTDEGELPSCPSPSTSSDSPSGSDSPDKGKKKRNRCATCRKKVGLTGFECRCGGLFCSIHRYSDKHDCQFDYRLHGQEEIRKNNPVIVGEKIQKL</sequence>
<dbReference type="PANTHER" id="PTHR10634">
    <property type="entry name" value="AN1-TYPE ZINC FINGER PROTEIN"/>
    <property type="match status" value="1"/>
</dbReference>
<feature type="compositionally biased region" description="Low complexity" evidence="5">
    <location>
        <begin position="130"/>
        <end position="146"/>
    </location>
</feature>
<evidence type="ECO:0000256" key="4">
    <source>
        <dbReference type="PROSITE-ProRule" id="PRU00449"/>
    </source>
</evidence>
<feature type="compositionally biased region" description="Polar residues" evidence="5">
    <location>
        <begin position="44"/>
        <end position="56"/>
    </location>
</feature>
<feature type="domain" description="AN1-type" evidence="7">
    <location>
        <begin position="152"/>
        <end position="198"/>
    </location>
</feature>
<dbReference type="OrthoDB" id="428577at2759"/>
<feature type="domain" description="A20-type" evidence="6">
    <location>
        <begin position="9"/>
        <end position="43"/>
    </location>
</feature>
<evidence type="ECO:0000256" key="3">
    <source>
        <dbReference type="ARBA" id="ARBA00022833"/>
    </source>
</evidence>
<dbReference type="SMART" id="SM00259">
    <property type="entry name" value="ZnF_A20"/>
    <property type="match status" value="1"/>
</dbReference>
<dbReference type="Proteomes" id="UP000694845">
    <property type="component" value="Unplaced"/>
</dbReference>
<dbReference type="PROSITE" id="PS51039">
    <property type="entry name" value="ZF_AN1"/>
    <property type="match status" value="1"/>
</dbReference>
<evidence type="ECO:0000256" key="5">
    <source>
        <dbReference type="SAM" id="MobiDB-lite"/>
    </source>
</evidence>
<dbReference type="GO" id="GO:0008270">
    <property type="term" value="F:zinc ion binding"/>
    <property type="evidence" value="ECO:0007669"/>
    <property type="project" value="UniProtKB-KW"/>
</dbReference>
<keyword evidence="2 4" id="KW-0863">Zinc-finger</keyword>
<dbReference type="Gene3D" id="4.10.1110.10">
    <property type="entry name" value="AN1-like Zinc finger"/>
    <property type="match status" value="1"/>
</dbReference>
<evidence type="ECO:0000259" key="7">
    <source>
        <dbReference type="PROSITE" id="PS51039"/>
    </source>
</evidence>
<keyword evidence="8" id="KW-1185">Reference proteome</keyword>
<dbReference type="InterPro" id="IPR035896">
    <property type="entry name" value="AN1-like_Znf"/>
</dbReference>
<evidence type="ECO:0000256" key="1">
    <source>
        <dbReference type="ARBA" id="ARBA00022723"/>
    </source>
</evidence>
<accession>A0A8B7ZU25</accession>
<dbReference type="InterPro" id="IPR002653">
    <property type="entry name" value="Znf_A20"/>
</dbReference>
<proteinExistence type="predicted"/>
<dbReference type="InterPro" id="IPR000058">
    <property type="entry name" value="Znf_AN1"/>
</dbReference>
<organism evidence="8 9">
    <name type="scientific">Acanthaster planci</name>
    <name type="common">Crown-of-thorns starfish</name>
    <dbReference type="NCBI Taxonomy" id="133434"/>
    <lineage>
        <taxon>Eukaryota</taxon>
        <taxon>Metazoa</taxon>
        <taxon>Echinodermata</taxon>
        <taxon>Eleutherozoa</taxon>
        <taxon>Asterozoa</taxon>
        <taxon>Asteroidea</taxon>
        <taxon>Valvatacea</taxon>
        <taxon>Valvatida</taxon>
        <taxon>Acanthasteridae</taxon>
        <taxon>Acanthaster</taxon>
    </lineage>
</organism>
<dbReference type="AlphaFoldDB" id="A0A8B7ZU25"/>
<gene>
    <name evidence="9" type="primary">LOC110988787</name>
</gene>